<gene>
    <name evidence="1" type="ORF">ACCO45_008847</name>
</gene>
<dbReference type="EMBL" id="JBGNUJ010000008">
    <property type="protein sequence ID" value="KAL3956001.1"/>
    <property type="molecule type" value="Genomic_DNA"/>
</dbReference>
<dbReference type="Proteomes" id="UP001638806">
    <property type="component" value="Unassembled WGS sequence"/>
</dbReference>
<sequence length="310" mass="33135">MGPLLVLAATLAVLLPILYMYTVSVVATRFPALRNKRICLLIAHPDDEAMFFAPTVLALTRPETGNHVKILCLSTGEWPLPAAGPRANGSGVGSHDLGKFRGSPTDQLCAAGNADGLGETRRKELVKSGMQLGLRDEDDVFVVDNPTDFPDSMTTTWDADTISNLLCSAFAPQLARQRADDAAKPTANIDVLVTFDAGGVSSHPNHISLYHGARAFAAALVRGKAGWAAPVDVYTLTTVGVARKYSSFLDAFATMVAWALGLRHQKDRAHPAGLVFMNQLVGAGVLHRLRRHDGRAQEPDGVVPLAVHCL</sequence>
<comment type="caution">
    <text evidence="1">The sequence shown here is derived from an EMBL/GenBank/DDBJ whole genome shotgun (WGS) entry which is preliminary data.</text>
</comment>
<accession>A0ACC4DIC7</accession>
<proteinExistence type="predicted"/>
<evidence type="ECO:0000313" key="1">
    <source>
        <dbReference type="EMBL" id="KAL3956001.1"/>
    </source>
</evidence>
<keyword evidence="2" id="KW-1185">Reference proteome</keyword>
<evidence type="ECO:0000313" key="2">
    <source>
        <dbReference type="Proteomes" id="UP001638806"/>
    </source>
</evidence>
<protein>
    <submittedName>
        <fullName evidence="1">Uncharacterized protein</fullName>
    </submittedName>
</protein>
<organism evidence="1 2">
    <name type="scientific">Purpureocillium lilacinum</name>
    <name type="common">Paecilomyces lilacinus</name>
    <dbReference type="NCBI Taxonomy" id="33203"/>
    <lineage>
        <taxon>Eukaryota</taxon>
        <taxon>Fungi</taxon>
        <taxon>Dikarya</taxon>
        <taxon>Ascomycota</taxon>
        <taxon>Pezizomycotina</taxon>
        <taxon>Sordariomycetes</taxon>
        <taxon>Hypocreomycetidae</taxon>
        <taxon>Hypocreales</taxon>
        <taxon>Ophiocordycipitaceae</taxon>
        <taxon>Purpureocillium</taxon>
    </lineage>
</organism>
<reference evidence="1" key="1">
    <citation type="submission" date="2024-12" db="EMBL/GenBank/DDBJ databases">
        <title>Comparative genomics and development of molecular markers within Purpureocillium lilacinum and among Purpureocillium species.</title>
        <authorList>
            <person name="Yeh Z.-Y."/>
            <person name="Ni N.-T."/>
            <person name="Lo P.-H."/>
            <person name="Mushyakhwo K."/>
            <person name="Lin C.-F."/>
            <person name="Nai Y.-S."/>
        </authorList>
    </citation>
    <scope>NUCLEOTIDE SEQUENCE</scope>
    <source>
        <strain evidence="1">NCHU-NPUST-175</strain>
    </source>
</reference>
<name>A0ACC4DIC7_PURLI</name>